<name>A0ABS4E902_9FIRM</name>
<dbReference type="RefSeq" id="WP_330617447.1">
    <property type="nucleotide sequence ID" value="NZ_BAAACS010000017.1"/>
</dbReference>
<comment type="caution">
    <text evidence="2">The sequence shown here is derived from an EMBL/GenBank/DDBJ whole genome shotgun (WGS) entry which is preliminary data.</text>
</comment>
<reference evidence="2 3" key="1">
    <citation type="submission" date="2021-03" db="EMBL/GenBank/DDBJ databases">
        <title>Genomic Encyclopedia of Type Strains, Phase IV (KMG-IV): sequencing the most valuable type-strain genomes for metagenomic binning, comparative biology and taxonomic classification.</title>
        <authorList>
            <person name="Goeker M."/>
        </authorList>
    </citation>
    <scope>NUCLEOTIDE SEQUENCE [LARGE SCALE GENOMIC DNA]</scope>
    <source>
        <strain evidence="2 3">DSM 1289</strain>
    </source>
</reference>
<gene>
    <name evidence="2" type="ORF">J2Z43_000816</name>
</gene>
<dbReference type="Pfam" id="PF01548">
    <property type="entry name" value="DEDD_Tnp_IS110"/>
    <property type="match status" value="1"/>
</dbReference>
<accession>A0ABS4E902</accession>
<protein>
    <submittedName>
        <fullName evidence="2">Transposase</fullName>
    </submittedName>
</protein>
<dbReference type="InterPro" id="IPR002525">
    <property type="entry name" value="Transp_IS110-like_N"/>
</dbReference>
<evidence type="ECO:0000313" key="2">
    <source>
        <dbReference type="EMBL" id="MBP1854426.1"/>
    </source>
</evidence>
<feature type="domain" description="Transposase IS110-like N-terminal" evidence="1">
    <location>
        <begin position="4"/>
        <end position="110"/>
    </location>
</feature>
<dbReference type="EMBL" id="JAGGJX010000001">
    <property type="protein sequence ID" value="MBP1854426.1"/>
    <property type="molecule type" value="Genomic_DNA"/>
</dbReference>
<organism evidence="2 3">
    <name type="scientific">Metaclostridioides mangenotii</name>
    <dbReference type="NCBI Taxonomy" id="1540"/>
    <lineage>
        <taxon>Bacteria</taxon>
        <taxon>Bacillati</taxon>
        <taxon>Bacillota</taxon>
        <taxon>Clostridia</taxon>
        <taxon>Peptostreptococcales</taxon>
        <taxon>Peptostreptococcaceae</taxon>
        <taxon>Metaclostridioides</taxon>
    </lineage>
</organism>
<dbReference type="InterPro" id="IPR047650">
    <property type="entry name" value="Transpos_IS110"/>
</dbReference>
<sequence length="113" mass="12633">MISVGIDVSKGKSTVCILKPYGEVINSPYEINHTETDLLNLTNTIFNFNEETKVIMEATSSYHLPLISYLIEKGIFVSVINPLVMKKYVSMTLRKGKTDKLDSAKIANYGIDN</sequence>
<evidence type="ECO:0000313" key="3">
    <source>
        <dbReference type="Proteomes" id="UP000767291"/>
    </source>
</evidence>
<evidence type="ECO:0000259" key="1">
    <source>
        <dbReference type="Pfam" id="PF01548"/>
    </source>
</evidence>
<keyword evidence="3" id="KW-1185">Reference proteome</keyword>
<dbReference type="Proteomes" id="UP000767291">
    <property type="component" value="Unassembled WGS sequence"/>
</dbReference>
<proteinExistence type="predicted"/>
<dbReference type="PANTHER" id="PTHR33055">
    <property type="entry name" value="TRANSPOSASE FOR INSERTION SEQUENCE ELEMENT IS1111A"/>
    <property type="match status" value="1"/>
</dbReference>